<comment type="caution">
    <text evidence="2">The sequence shown here is derived from an EMBL/GenBank/DDBJ whole genome shotgun (WGS) entry which is preliminary data.</text>
</comment>
<gene>
    <name evidence="2" type="ORF">B296_00030885</name>
</gene>
<dbReference type="AlphaFoldDB" id="A0A426X0D0"/>
<feature type="compositionally biased region" description="Low complexity" evidence="1">
    <location>
        <begin position="93"/>
        <end position="107"/>
    </location>
</feature>
<proteinExistence type="predicted"/>
<accession>A0A426X0D0</accession>
<feature type="compositionally biased region" description="Low complexity" evidence="1">
    <location>
        <begin position="68"/>
        <end position="77"/>
    </location>
</feature>
<protein>
    <submittedName>
        <fullName evidence="2">Uncharacterized protein</fullName>
    </submittedName>
</protein>
<evidence type="ECO:0000256" key="1">
    <source>
        <dbReference type="SAM" id="MobiDB-lite"/>
    </source>
</evidence>
<sequence>MHPLRFPNSSIRAKGQPAREADVAPKCSSSQGRPAPLAGATTRRGGACGHDRLRPANKGNTRKRGRAAGRPQGAAAHGQPCLVGVAASAAGVATDGQGQLPPAQGQQWRHRWGKRG</sequence>
<dbReference type="EMBL" id="AMZH03030357">
    <property type="protein sequence ID" value="RRT32923.1"/>
    <property type="molecule type" value="Genomic_DNA"/>
</dbReference>
<dbReference type="Proteomes" id="UP000287651">
    <property type="component" value="Unassembled WGS sequence"/>
</dbReference>
<evidence type="ECO:0000313" key="3">
    <source>
        <dbReference type="Proteomes" id="UP000287651"/>
    </source>
</evidence>
<reference evidence="2 3" key="1">
    <citation type="journal article" date="2014" name="Agronomy (Basel)">
        <title>A Draft Genome Sequence for Ensete ventricosum, the Drought-Tolerant Tree Against Hunger.</title>
        <authorList>
            <person name="Harrison J."/>
            <person name="Moore K.A."/>
            <person name="Paszkiewicz K."/>
            <person name="Jones T."/>
            <person name="Grant M."/>
            <person name="Ambacheew D."/>
            <person name="Muzemil S."/>
            <person name="Studholme D.J."/>
        </authorList>
    </citation>
    <scope>NUCLEOTIDE SEQUENCE [LARGE SCALE GENOMIC DNA]</scope>
</reference>
<evidence type="ECO:0000313" key="2">
    <source>
        <dbReference type="EMBL" id="RRT32923.1"/>
    </source>
</evidence>
<organism evidence="2 3">
    <name type="scientific">Ensete ventricosum</name>
    <name type="common">Abyssinian banana</name>
    <name type="synonym">Musa ensete</name>
    <dbReference type="NCBI Taxonomy" id="4639"/>
    <lineage>
        <taxon>Eukaryota</taxon>
        <taxon>Viridiplantae</taxon>
        <taxon>Streptophyta</taxon>
        <taxon>Embryophyta</taxon>
        <taxon>Tracheophyta</taxon>
        <taxon>Spermatophyta</taxon>
        <taxon>Magnoliopsida</taxon>
        <taxon>Liliopsida</taxon>
        <taxon>Zingiberales</taxon>
        <taxon>Musaceae</taxon>
        <taxon>Ensete</taxon>
    </lineage>
</organism>
<feature type="region of interest" description="Disordered" evidence="1">
    <location>
        <begin position="93"/>
        <end position="116"/>
    </location>
</feature>
<feature type="region of interest" description="Disordered" evidence="1">
    <location>
        <begin position="1"/>
        <end position="77"/>
    </location>
</feature>
<name>A0A426X0D0_ENSVE</name>